<evidence type="ECO:0008006" key="3">
    <source>
        <dbReference type="Google" id="ProtNLM"/>
    </source>
</evidence>
<name>A0A2P6CF20_9FLAO</name>
<dbReference type="Proteomes" id="UP000247345">
    <property type="component" value="Unassembled WGS sequence"/>
</dbReference>
<dbReference type="Pfam" id="PF13715">
    <property type="entry name" value="CarbopepD_reg_2"/>
    <property type="match status" value="1"/>
</dbReference>
<gene>
    <name evidence="1" type="ORF">BTO14_09600</name>
</gene>
<dbReference type="EMBL" id="MSCK01000001">
    <property type="protein sequence ID" value="PQJ73501.1"/>
    <property type="molecule type" value="Genomic_DNA"/>
</dbReference>
<accession>A0A2P6CF20</accession>
<dbReference type="SUPFAM" id="SSF49464">
    <property type="entry name" value="Carboxypeptidase regulatory domain-like"/>
    <property type="match status" value="1"/>
</dbReference>
<comment type="caution">
    <text evidence="1">The sequence shown here is derived from an EMBL/GenBank/DDBJ whole genome shotgun (WGS) entry which is preliminary data.</text>
</comment>
<evidence type="ECO:0000313" key="2">
    <source>
        <dbReference type="Proteomes" id="UP000247345"/>
    </source>
</evidence>
<organism evidence="1 2">
    <name type="scientific">Polaribacter butkevichii</name>
    <dbReference type="NCBI Taxonomy" id="218490"/>
    <lineage>
        <taxon>Bacteria</taxon>
        <taxon>Pseudomonadati</taxon>
        <taxon>Bacteroidota</taxon>
        <taxon>Flavobacteriia</taxon>
        <taxon>Flavobacteriales</taxon>
        <taxon>Flavobacteriaceae</taxon>
    </lineage>
</organism>
<sequence length="260" mass="30201">MKQILTFLTLFMCLNFLNAQEKRKIISGKMVLDSLPIVNVHIINQHTKIGTISNDNGIFKIPVRLGDTLFFSHLQYQDKVIIITDKTIVNQKINISLEEKTVVLKEMVLEKQRSIFYQDPEITNYSGPVVNAKKLNLPYANTFAKKDKSIVSFSSGAAISLDNLIGALNGSHRREKQMKEMALEDSELEKIRKHFTDDFFITDLKIKKLYINQFLNDCIDKNIIRIFKRDNKLDVIKLLIKESRLFPHRIMEEDIYLTNH</sequence>
<proteinExistence type="predicted"/>
<dbReference type="RefSeq" id="WP_245893512.1">
    <property type="nucleotide sequence ID" value="NZ_CP150661.1"/>
</dbReference>
<dbReference type="InterPro" id="IPR008969">
    <property type="entry name" value="CarboxyPept-like_regulatory"/>
</dbReference>
<reference evidence="1 2" key="1">
    <citation type="submission" date="2016-12" db="EMBL/GenBank/DDBJ databases">
        <title>Trade-off between light-utilization and light-protection in marine flavobacteria.</title>
        <authorList>
            <person name="Kumagai Y."/>
            <person name="Yoshizawa S."/>
            <person name="Kogure K."/>
            <person name="Iwasaki W."/>
        </authorList>
    </citation>
    <scope>NUCLEOTIDE SEQUENCE [LARGE SCALE GENOMIC DNA]</scope>
    <source>
        <strain evidence="1 2">KCTC 12100</strain>
    </source>
</reference>
<dbReference type="AlphaFoldDB" id="A0A2P6CF20"/>
<evidence type="ECO:0000313" key="1">
    <source>
        <dbReference type="EMBL" id="PQJ73501.1"/>
    </source>
</evidence>
<protein>
    <recommendedName>
        <fullName evidence="3">TonB-dependent receptor</fullName>
    </recommendedName>
</protein>
<keyword evidence="2" id="KW-1185">Reference proteome</keyword>